<sequence>MLGLDAGRIRTSANCDAGTASGFEYNPEESANSAEQGEYDDVVAPEDDDERFGEAHPEELDGSMHASEYLADPPEAPVAVDETCAILSGSDE</sequence>
<dbReference type="EMBL" id="OZ037946">
    <property type="protein sequence ID" value="CAL1705735.1"/>
    <property type="molecule type" value="Genomic_DNA"/>
</dbReference>
<keyword evidence="3" id="KW-1185">Reference proteome</keyword>
<name>A0ABP1DD19_9APHY</name>
<dbReference type="Proteomes" id="UP001497453">
    <property type="component" value="Chromosome 3"/>
</dbReference>
<reference evidence="3" key="1">
    <citation type="submission" date="2024-04" db="EMBL/GenBank/DDBJ databases">
        <authorList>
            <person name="Shaw F."/>
            <person name="Minotto A."/>
        </authorList>
    </citation>
    <scope>NUCLEOTIDE SEQUENCE [LARGE SCALE GENOMIC DNA]</scope>
</reference>
<proteinExistence type="predicted"/>
<accession>A0ABP1DD19</accession>
<feature type="compositionally biased region" description="Acidic residues" evidence="1">
    <location>
        <begin position="37"/>
        <end position="51"/>
    </location>
</feature>
<evidence type="ECO:0000256" key="1">
    <source>
        <dbReference type="SAM" id="MobiDB-lite"/>
    </source>
</evidence>
<evidence type="ECO:0000313" key="3">
    <source>
        <dbReference type="Proteomes" id="UP001497453"/>
    </source>
</evidence>
<gene>
    <name evidence="2" type="ORF">GFSPODELE1_LOCUS5558</name>
</gene>
<evidence type="ECO:0000313" key="2">
    <source>
        <dbReference type="EMBL" id="CAL1705735.1"/>
    </source>
</evidence>
<feature type="region of interest" description="Disordered" evidence="1">
    <location>
        <begin position="72"/>
        <end position="92"/>
    </location>
</feature>
<feature type="region of interest" description="Disordered" evidence="1">
    <location>
        <begin position="1"/>
        <end position="57"/>
    </location>
</feature>
<organism evidence="2 3">
    <name type="scientific">Somion occarium</name>
    <dbReference type="NCBI Taxonomy" id="3059160"/>
    <lineage>
        <taxon>Eukaryota</taxon>
        <taxon>Fungi</taxon>
        <taxon>Dikarya</taxon>
        <taxon>Basidiomycota</taxon>
        <taxon>Agaricomycotina</taxon>
        <taxon>Agaricomycetes</taxon>
        <taxon>Polyporales</taxon>
        <taxon>Cerrenaceae</taxon>
        <taxon>Somion</taxon>
    </lineage>
</organism>
<protein>
    <submittedName>
        <fullName evidence="2">Uncharacterized protein</fullName>
    </submittedName>
</protein>